<keyword evidence="1" id="KW-0233">DNA recombination</keyword>
<dbReference type="STRING" id="1122206.SAMN02745753_03793"/>
<dbReference type="InterPro" id="IPR011010">
    <property type="entry name" value="DNA_brk_join_enz"/>
</dbReference>
<sequence length="855" mass="98383">MISIDFLNKWPDLEKIKFKDIESARVAEIILDSANDEMNIDNDSLSEIISKFSEYYEISSESKITRKQLKFINDVIAKLEGIITSTISYDRSPKTIRPTVISPNSDEAQLRAAIKTITNQTPKILKSKVLIDSDELYVRLLIEVGVTTGLPLNRAESFIQELLKSPFECSILVPSGESTRADKCLPITASNTARFICVCLHARNYVPPKHHKLAKHTIPRLLTAPTKVKITQKIKLKTFYQATASLFCIFGTEPIIYSRLSGISLPIAPTWADMDGSIIGLPSNKIYNRKRNKRTLGPSEKTSYQRENDKNVASLSAEDLDDDEKQRRFLAWQELAYYLFGYVKYWIKIQIQNKKKSSEIEFAKPLYNLSTSKMDGLIERIFNRTKCNKRYVSDLVYSTLDRIQVALSETRPKTLPAVAEILLISGDGPRNYCAISLMFAFAYNELVVRKNKVNTALSKIISLFSKSLFDYEPAYNIEDWDEEDASLFIHEVLLNPDLASATNKNRLSQFSTLLGFSRRNLDIWNDVHFPVSRSGQITTTNRNQVLGQQEFNLFIDAFKRHHSVQSDVTVSTIIFKILFYAGLRPGELARLTLGDISAHSEEEILIRVRRFKTPASRRTIPLHLLAPPEVCLEIFEYISQRLTLFSKLKMTRAFGKDRKPSEARKRLLAIAEVNDEQAQFLRTFPLFSNAEKVTRIAREEMKLILGEGADLYLLRHSYATHMFLRWYAMRYPDVINELRDRNEWFYSNEAMALQRHIYRHGSLVNHSKETDMVHLMKSMGHRFVDTFFAVYCHSYFVVYNHAQKKYMAQRGWENLPVSTGFIQANIPKMKSRTTISQIKEKSLVGVLEFFQSKEI</sequence>
<gene>
    <name evidence="3" type="ORF">SAMN02745753_03793</name>
</gene>
<dbReference type="EMBL" id="FQVF01000020">
    <property type="protein sequence ID" value="SHG36371.1"/>
    <property type="molecule type" value="Genomic_DNA"/>
</dbReference>
<proteinExistence type="predicted"/>
<dbReference type="OrthoDB" id="6118630at2"/>
<dbReference type="GO" id="GO:0006310">
    <property type="term" value="P:DNA recombination"/>
    <property type="evidence" value="ECO:0007669"/>
    <property type="project" value="UniProtKB-KW"/>
</dbReference>
<dbReference type="GO" id="GO:0003677">
    <property type="term" value="F:DNA binding"/>
    <property type="evidence" value="ECO:0007669"/>
    <property type="project" value="InterPro"/>
</dbReference>
<dbReference type="Proteomes" id="UP000184517">
    <property type="component" value="Unassembled WGS sequence"/>
</dbReference>
<dbReference type="GO" id="GO:0015074">
    <property type="term" value="P:DNA integration"/>
    <property type="evidence" value="ECO:0007669"/>
    <property type="project" value="InterPro"/>
</dbReference>
<accession>A0A1M5J794</accession>
<dbReference type="Gene3D" id="1.10.443.10">
    <property type="entry name" value="Intergrase catalytic core"/>
    <property type="match status" value="1"/>
</dbReference>
<dbReference type="AlphaFoldDB" id="A0A1M5J794"/>
<dbReference type="SUPFAM" id="SSF56349">
    <property type="entry name" value="DNA breaking-rejoining enzymes"/>
    <property type="match status" value="1"/>
</dbReference>
<dbReference type="InterPro" id="IPR013762">
    <property type="entry name" value="Integrase-like_cat_sf"/>
</dbReference>
<keyword evidence="4" id="KW-1185">Reference proteome</keyword>
<protein>
    <recommendedName>
        <fullName evidence="2">Tyr recombinase domain-containing protein</fullName>
    </recommendedName>
</protein>
<organism evidence="3 4">
    <name type="scientific">Marinomonas polaris DSM 16579</name>
    <dbReference type="NCBI Taxonomy" id="1122206"/>
    <lineage>
        <taxon>Bacteria</taxon>
        <taxon>Pseudomonadati</taxon>
        <taxon>Pseudomonadota</taxon>
        <taxon>Gammaproteobacteria</taxon>
        <taxon>Oceanospirillales</taxon>
        <taxon>Oceanospirillaceae</taxon>
        <taxon>Marinomonas</taxon>
    </lineage>
</organism>
<dbReference type="RefSeq" id="WP_072841226.1">
    <property type="nucleotide sequence ID" value="NZ_FQVF01000020.1"/>
</dbReference>
<evidence type="ECO:0000313" key="3">
    <source>
        <dbReference type="EMBL" id="SHG36371.1"/>
    </source>
</evidence>
<evidence type="ECO:0000313" key="4">
    <source>
        <dbReference type="Proteomes" id="UP000184517"/>
    </source>
</evidence>
<evidence type="ECO:0000256" key="1">
    <source>
        <dbReference type="ARBA" id="ARBA00023172"/>
    </source>
</evidence>
<feature type="domain" description="Tyr recombinase" evidence="2">
    <location>
        <begin position="541"/>
        <end position="772"/>
    </location>
</feature>
<reference evidence="4" key="1">
    <citation type="submission" date="2016-11" db="EMBL/GenBank/DDBJ databases">
        <authorList>
            <person name="Varghese N."/>
            <person name="Submissions S."/>
        </authorList>
    </citation>
    <scope>NUCLEOTIDE SEQUENCE [LARGE SCALE GENOMIC DNA]</scope>
    <source>
        <strain evidence="4">DSM 16579</strain>
    </source>
</reference>
<dbReference type="PROSITE" id="PS51898">
    <property type="entry name" value="TYR_RECOMBINASE"/>
    <property type="match status" value="1"/>
</dbReference>
<evidence type="ECO:0000259" key="2">
    <source>
        <dbReference type="PROSITE" id="PS51898"/>
    </source>
</evidence>
<dbReference type="InterPro" id="IPR002104">
    <property type="entry name" value="Integrase_catalytic"/>
</dbReference>
<name>A0A1M5J794_9GAMM</name>